<dbReference type="SUPFAM" id="SSF100920">
    <property type="entry name" value="Heat shock protein 70kD (HSP70), peptide-binding domain"/>
    <property type="match status" value="1"/>
</dbReference>
<dbReference type="AlphaFoldDB" id="A0A1D1UFB0"/>
<comment type="similarity">
    <text evidence="1 4">Belongs to the heat shock protein 70 family.</text>
</comment>
<dbReference type="PRINTS" id="PR00301">
    <property type="entry name" value="HEATSHOCK70"/>
</dbReference>
<comment type="caution">
    <text evidence="6">The sequence shown here is derived from an EMBL/GenBank/DDBJ whole genome shotgun (WGS) entry which is preliminary data.</text>
</comment>
<organism evidence="6 7">
    <name type="scientific">Ramazzottius varieornatus</name>
    <name type="common">Water bear</name>
    <name type="synonym">Tardigrade</name>
    <dbReference type="NCBI Taxonomy" id="947166"/>
    <lineage>
        <taxon>Eukaryota</taxon>
        <taxon>Metazoa</taxon>
        <taxon>Ecdysozoa</taxon>
        <taxon>Tardigrada</taxon>
        <taxon>Eutardigrada</taxon>
        <taxon>Parachela</taxon>
        <taxon>Hypsibioidea</taxon>
        <taxon>Ramazzottiidae</taxon>
        <taxon>Ramazzottius</taxon>
    </lineage>
</organism>
<dbReference type="InterPro" id="IPR013126">
    <property type="entry name" value="Hsp_70_fam"/>
</dbReference>
<protein>
    <submittedName>
        <fullName evidence="6">HSP70-1</fullName>
    </submittedName>
</protein>
<keyword evidence="2 4" id="KW-0547">Nucleotide-binding</keyword>
<dbReference type="Gene3D" id="2.60.34.10">
    <property type="entry name" value="Substrate Binding Domain Of DNAk, Chain A, domain 1"/>
    <property type="match status" value="1"/>
</dbReference>
<reference evidence="6 7" key="1">
    <citation type="journal article" date="2016" name="Nat. Commun.">
        <title>Extremotolerant tardigrade genome and improved radiotolerance of human cultured cells by tardigrade-unique protein.</title>
        <authorList>
            <person name="Hashimoto T."/>
            <person name="Horikawa D.D."/>
            <person name="Saito Y."/>
            <person name="Kuwahara H."/>
            <person name="Kozuka-Hata H."/>
            <person name="Shin-I T."/>
            <person name="Minakuchi Y."/>
            <person name="Ohishi K."/>
            <person name="Motoyama A."/>
            <person name="Aizu T."/>
            <person name="Enomoto A."/>
            <person name="Kondo K."/>
            <person name="Tanaka S."/>
            <person name="Hara Y."/>
            <person name="Koshikawa S."/>
            <person name="Sagara H."/>
            <person name="Miura T."/>
            <person name="Yokobori S."/>
            <person name="Miyagawa K."/>
            <person name="Suzuki Y."/>
            <person name="Kubo T."/>
            <person name="Oyama M."/>
            <person name="Kohara Y."/>
            <person name="Fujiyama A."/>
            <person name="Arakawa K."/>
            <person name="Katayama T."/>
            <person name="Toyoda A."/>
            <person name="Kunieda T."/>
        </authorList>
    </citation>
    <scope>NUCLEOTIDE SEQUENCE [LARGE SCALE GENOMIC DNA]</scope>
    <source>
        <strain evidence="6 7">YOKOZUNA-1</strain>
    </source>
</reference>
<dbReference type="InterPro" id="IPR043129">
    <property type="entry name" value="ATPase_NBD"/>
</dbReference>
<name>A0A1D1UFB0_RAMVA</name>
<dbReference type="Gene3D" id="3.30.30.30">
    <property type="match status" value="1"/>
</dbReference>
<evidence type="ECO:0000256" key="5">
    <source>
        <dbReference type="SAM" id="MobiDB-lite"/>
    </source>
</evidence>
<accession>A0A1D1UFB0</accession>
<dbReference type="GO" id="GO:0140662">
    <property type="term" value="F:ATP-dependent protein folding chaperone"/>
    <property type="evidence" value="ECO:0007669"/>
    <property type="project" value="InterPro"/>
</dbReference>
<evidence type="ECO:0000256" key="3">
    <source>
        <dbReference type="ARBA" id="ARBA00022840"/>
    </source>
</evidence>
<evidence type="ECO:0000313" key="7">
    <source>
        <dbReference type="Proteomes" id="UP000186922"/>
    </source>
</evidence>
<dbReference type="Proteomes" id="UP000186922">
    <property type="component" value="Unassembled WGS sequence"/>
</dbReference>
<keyword evidence="3 4" id="KW-0067">ATP-binding</keyword>
<evidence type="ECO:0000256" key="4">
    <source>
        <dbReference type="RuleBase" id="RU003322"/>
    </source>
</evidence>
<dbReference type="InterPro" id="IPR029048">
    <property type="entry name" value="HSP70_C_sf"/>
</dbReference>
<dbReference type="GO" id="GO:0006950">
    <property type="term" value="P:response to stress"/>
    <property type="evidence" value="ECO:0007669"/>
    <property type="project" value="UniProtKB-ARBA"/>
</dbReference>
<dbReference type="Gene3D" id="3.90.640.10">
    <property type="entry name" value="Actin, Chain A, domain 4"/>
    <property type="match status" value="1"/>
</dbReference>
<dbReference type="GO" id="GO:0005524">
    <property type="term" value="F:ATP binding"/>
    <property type="evidence" value="ECO:0007669"/>
    <property type="project" value="UniProtKB-KW"/>
</dbReference>
<dbReference type="PROSITE" id="PS00329">
    <property type="entry name" value="HSP70_2"/>
    <property type="match status" value="1"/>
</dbReference>
<dbReference type="InterPro" id="IPR018181">
    <property type="entry name" value="Heat_shock_70_CS"/>
</dbReference>
<dbReference type="Gene3D" id="3.30.420.40">
    <property type="match status" value="2"/>
</dbReference>
<evidence type="ECO:0000313" key="6">
    <source>
        <dbReference type="EMBL" id="GAU88459.1"/>
    </source>
</evidence>
<dbReference type="EMBL" id="BDGG01000001">
    <property type="protein sequence ID" value="GAU88459.1"/>
    <property type="molecule type" value="Genomic_DNA"/>
</dbReference>
<evidence type="ECO:0000256" key="2">
    <source>
        <dbReference type="ARBA" id="ARBA00022741"/>
    </source>
</evidence>
<gene>
    <name evidence="6" type="primary">RvY_01154-1</name>
    <name evidence="6" type="synonym">RvY_01154.1</name>
    <name evidence="6" type="ORF">RvY_01154</name>
</gene>
<feature type="region of interest" description="Disordered" evidence="5">
    <location>
        <begin position="621"/>
        <end position="643"/>
    </location>
</feature>
<dbReference type="OrthoDB" id="10262720at2759"/>
<proteinExistence type="inferred from homology"/>
<dbReference type="Gene3D" id="1.20.1270.10">
    <property type="match status" value="1"/>
</dbReference>
<keyword evidence="7" id="KW-1185">Reference proteome</keyword>
<dbReference type="SUPFAM" id="SSF53067">
    <property type="entry name" value="Actin-like ATPase domain"/>
    <property type="match status" value="2"/>
</dbReference>
<dbReference type="SUPFAM" id="SSF100934">
    <property type="entry name" value="Heat shock protein 70kD (HSP70), C-terminal subdomain"/>
    <property type="match status" value="1"/>
</dbReference>
<evidence type="ECO:0000256" key="1">
    <source>
        <dbReference type="ARBA" id="ARBA00007381"/>
    </source>
</evidence>
<dbReference type="InterPro" id="IPR029047">
    <property type="entry name" value="HSP70_peptide-bd_sf"/>
</dbReference>
<dbReference type="PROSITE" id="PS01036">
    <property type="entry name" value="HSP70_3"/>
    <property type="match status" value="1"/>
</dbReference>
<dbReference type="FunFam" id="3.30.30.30:FF:000001">
    <property type="entry name" value="heat shock 70 kDa protein-like"/>
    <property type="match status" value="1"/>
</dbReference>
<dbReference type="Pfam" id="PF00012">
    <property type="entry name" value="HSP70"/>
    <property type="match status" value="1"/>
</dbReference>
<dbReference type="FunFam" id="3.90.640.10:FF:000002">
    <property type="entry name" value="Heat shock 70 kDa"/>
    <property type="match status" value="1"/>
</dbReference>
<dbReference type="PANTHER" id="PTHR19375">
    <property type="entry name" value="HEAT SHOCK PROTEIN 70KDA"/>
    <property type="match status" value="1"/>
</dbReference>
<dbReference type="STRING" id="947166.A0A1D1UFB0"/>
<sequence length="643" mass="70450">MSGSLAVGFSFGLAYSSVAVYQNRRVEVIANEQGHRLTPTCVAFTDTELLVGDAAKSQVATNAENTIFDIKRMIGKKFSDAELQEDVKRWPFTVGGGKEDEPVVKVTFKEAEHEYNPVQLSGMVLTELKKTAEAYLGSTVTECVVAVPSYFTDVQRRNMVEAGKLASLKVLRVVNEAFAAAMAYDLERKDDAKKVLIFDVGGGTLDVSVLSVEDGRFEVLAMAGDLHLGGEDFDQRLVKFYAQEFQKKHKKDASKNARSMRRLKAACELAKRSLSMNNQATMEVDSLFEGIDYFAGITRARLEELCGDQFRIAVCAIDKALADAKLDKSAIDEVVLVGGSSRIPRLQKLVQDYFDGKEPLKSINLDEVIVYGAALQAAVLTGQREGTGEELLKDDMTLLTIGIETAGSLTTSVIHRHAPLPVKGSHIVTTSFDNQSTVVIHLLEGERAAVSDNRSLGKLELSELPAMPRGALRIDVQVQVDSQHLLTATATEPTSGRSAAFSLQLANSRFKKGELKNMVREADESFDADEVQRELVGMTNALMSLTSNILFVLEDEVFAARVSKEDRDLLLEQCSAVSSWLLNPELSKDDVEEKQRELEEAFREVLDRVYEADQDAFSSVAVSYGSETPTTGTPAKKGKTVKA</sequence>